<dbReference type="InterPro" id="IPR002860">
    <property type="entry name" value="BNR_rpt"/>
</dbReference>
<dbReference type="EMBL" id="LNQE01000485">
    <property type="protein sequence ID" value="KUG26318.1"/>
    <property type="molecule type" value="Genomic_DNA"/>
</dbReference>
<name>A0A0W8G044_9ZZZZ</name>
<dbReference type="Pfam" id="PF18962">
    <property type="entry name" value="Por_Secre_tail"/>
    <property type="match status" value="1"/>
</dbReference>
<dbReference type="Gene3D" id="2.60.40.4070">
    <property type="match status" value="1"/>
</dbReference>
<dbReference type="NCBIfam" id="TIGR04183">
    <property type="entry name" value="Por_Secre_tail"/>
    <property type="match status" value="1"/>
</dbReference>
<sequence length="273" mass="30253">MYAYSNFQIFYQSTDRGETWTEINNLPFSTTYCIYKSTFGRLFISGYYSDDDGQSWQESLFTNGAGIRSYAESTDGIWAGAGKLHFSPDNGESWIEKDPFLTASLIVSGNNVFQGKEGFAYSTDGGESFTDYNEGITKIDRVLSMLYDGEFIIIGLDGPGIFKIAASELGITTSVGQTEELANNYELSQNYPNPFNPSTTIKFSIPESGFVSLKVYDLLGKEVASVVYEELNAGSYTVSFDASQSSPNLSSGIYFYRLEANNFVQTKKLTLIK</sequence>
<feature type="domain" description="Secretion system C-terminal sorting" evidence="1">
    <location>
        <begin position="191"/>
        <end position="269"/>
    </location>
</feature>
<dbReference type="Gene3D" id="2.130.10.10">
    <property type="entry name" value="YVTN repeat-like/Quinoprotein amine dehydrogenase"/>
    <property type="match status" value="1"/>
</dbReference>
<accession>A0A0W8G044</accession>
<proteinExistence type="predicted"/>
<reference evidence="2" key="1">
    <citation type="journal article" date="2015" name="Proc. Natl. Acad. Sci. U.S.A.">
        <title>Networks of energetic and metabolic interactions define dynamics in microbial communities.</title>
        <authorList>
            <person name="Embree M."/>
            <person name="Liu J.K."/>
            <person name="Al-Bassam M.M."/>
            <person name="Zengler K."/>
        </authorList>
    </citation>
    <scope>NUCLEOTIDE SEQUENCE</scope>
</reference>
<gene>
    <name evidence="2" type="ORF">ASZ90_003848</name>
</gene>
<organism evidence="2">
    <name type="scientific">hydrocarbon metagenome</name>
    <dbReference type="NCBI Taxonomy" id="938273"/>
    <lineage>
        <taxon>unclassified sequences</taxon>
        <taxon>metagenomes</taxon>
        <taxon>ecological metagenomes</taxon>
    </lineage>
</organism>
<protein>
    <recommendedName>
        <fullName evidence="1">Secretion system C-terminal sorting domain-containing protein</fullName>
    </recommendedName>
</protein>
<evidence type="ECO:0000259" key="1">
    <source>
        <dbReference type="Pfam" id="PF18962"/>
    </source>
</evidence>
<dbReference type="InterPro" id="IPR026444">
    <property type="entry name" value="Secre_tail"/>
</dbReference>
<dbReference type="AlphaFoldDB" id="A0A0W8G044"/>
<dbReference type="InterPro" id="IPR015943">
    <property type="entry name" value="WD40/YVTN_repeat-like_dom_sf"/>
</dbReference>
<dbReference type="SUPFAM" id="SSF110296">
    <property type="entry name" value="Oligoxyloglucan reducing end-specific cellobiohydrolase"/>
    <property type="match status" value="1"/>
</dbReference>
<dbReference type="Pfam" id="PF02012">
    <property type="entry name" value="BNR"/>
    <property type="match status" value="1"/>
</dbReference>
<dbReference type="CDD" id="cd15482">
    <property type="entry name" value="Sialidase_non-viral"/>
    <property type="match status" value="1"/>
</dbReference>
<comment type="caution">
    <text evidence="2">The sequence shown here is derived from an EMBL/GenBank/DDBJ whole genome shotgun (WGS) entry which is preliminary data.</text>
</comment>
<evidence type="ECO:0000313" key="2">
    <source>
        <dbReference type="EMBL" id="KUG26318.1"/>
    </source>
</evidence>